<dbReference type="InterPro" id="IPR012347">
    <property type="entry name" value="Ferritin-like"/>
</dbReference>
<feature type="signal peptide" evidence="2">
    <location>
        <begin position="1"/>
        <end position="25"/>
    </location>
</feature>
<sequence length="224" mass="23214">MTAHHSALRRIAAAVAAVTAAAVLAACGGDRPAGDSGRNGGTPPSSSAPLPAGDHNDADVAFAQGMIPHHRQAVEMADLAGTRASAPEVKALAEQIRKAQDPEIETLSGWLASWGEQVPAEPDDGTGHGSHADRSGHSDHGGHGGHGMAGMMTPEEMAELEKSSGKAFDTAFLEMMIRHHEGAVAMAGEEKENGSYGPARSMAEDIITSQSAEIEKMNRLLGRE</sequence>
<organism evidence="4 5">
    <name type="scientific">Streptomyces carminius</name>
    <dbReference type="NCBI Taxonomy" id="2665496"/>
    <lineage>
        <taxon>Bacteria</taxon>
        <taxon>Bacillati</taxon>
        <taxon>Actinomycetota</taxon>
        <taxon>Actinomycetes</taxon>
        <taxon>Kitasatosporales</taxon>
        <taxon>Streptomycetaceae</taxon>
        <taxon>Streptomyces</taxon>
    </lineage>
</organism>
<evidence type="ECO:0000256" key="1">
    <source>
        <dbReference type="SAM" id="MobiDB-lite"/>
    </source>
</evidence>
<feature type="compositionally biased region" description="Basic and acidic residues" evidence="1">
    <location>
        <begin position="130"/>
        <end position="142"/>
    </location>
</feature>
<feature type="chain" id="PRO_5014831669" evidence="2">
    <location>
        <begin position="26"/>
        <end position="224"/>
    </location>
</feature>
<dbReference type="PANTHER" id="PTHR36933">
    <property type="entry name" value="SLL0788 PROTEIN"/>
    <property type="match status" value="1"/>
</dbReference>
<keyword evidence="5" id="KW-1185">Reference proteome</keyword>
<dbReference type="Pfam" id="PF03713">
    <property type="entry name" value="DUF305"/>
    <property type="match status" value="1"/>
</dbReference>
<proteinExistence type="predicted"/>
<feature type="region of interest" description="Disordered" evidence="1">
    <location>
        <begin position="116"/>
        <end position="151"/>
    </location>
</feature>
<dbReference type="InterPro" id="IPR005183">
    <property type="entry name" value="DUF305_CopM-like"/>
</dbReference>
<dbReference type="AlphaFoldDB" id="A0A2M8LV57"/>
<evidence type="ECO:0000313" key="4">
    <source>
        <dbReference type="EMBL" id="PJE95853.1"/>
    </source>
</evidence>
<name>A0A2M8LV57_9ACTN</name>
<evidence type="ECO:0000313" key="5">
    <source>
        <dbReference type="Proteomes" id="UP000230407"/>
    </source>
</evidence>
<dbReference type="Gene3D" id="1.20.1260.10">
    <property type="match status" value="1"/>
</dbReference>
<evidence type="ECO:0000256" key="2">
    <source>
        <dbReference type="SAM" id="SignalP"/>
    </source>
</evidence>
<feature type="region of interest" description="Disordered" evidence="1">
    <location>
        <begin position="32"/>
        <end position="57"/>
    </location>
</feature>
<dbReference type="EMBL" id="PGGW01000061">
    <property type="protein sequence ID" value="PJE95853.1"/>
    <property type="molecule type" value="Genomic_DNA"/>
</dbReference>
<feature type="domain" description="DUF305" evidence="3">
    <location>
        <begin position="59"/>
        <end position="221"/>
    </location>
</feature>
<comment type="caution">
    <text evidence="4">The sequence shown here is derived from an EMBL/GenBank/DDBJ whole genome shotgun (WGS) entry which is preliminary data.</text>
</comment>
<accession>A0A2M8LV57</accession>
<protein>
    <submittedName>
        <fullName evidence="4">DUF305 domain-containing protein</fullName>
    </submittedName>
</protein>
<evidence type="ECO:0000259" key="3">
    <source>
        <dbReference type="Pfam" id="PF03713"/>
    </source>
</evidence>
<reference evidence="4 5" key="1">
    <citation type="submission" date="2017-11" db="EMBL/GenBank/DDBJ databases">
        <title>Streptomyces carmine sp. nov., a novel actinomycete isolated from Sophora alopecuroides in Xinjiang, China.</title>
        <authorList>
            <person name="Wang Y."/>
            <person name="Luo X."/>
            <person name="Wan C."/>
            <person name="Zhang L."/>
        </authorList>
    </citation>
    <scope>NUCLEOTIDE SEQUENCE [LARGE SCALE GENOMIC DNA]</scope>
    <source>
        <strain evidence="4 5">TRM SA0054</strain>
    </source>
</reference>
<gene>
    <name evidence="4" type="ORF">CUT44_21645</name>
</gene>
<dbReference type="PANTHER" id="PTHR36933:SF1">
    <property type="entry name" value="SLL0788 PROTEIN"/>
    <property type="match status" value="1"/>
</dbReference>
<dbReference type="Proteomes" id="UP000230407">
    <property type="component" value="Unassembled WGS sequence"/>
</dbReference>
<keyword evidence="2" id="KW-0732">Signal</keyword>
<dbReference type="RefSeq" id="WP_100203578.1">
    <property type="nucleotide sequence ID" value="NZ_PGGW01000061.1"/>
</dbReference>